<evidence type="ECO:0000256" key="5">
    <source>
        <dbReference type="ARBA" id="ARBA00023136"/>
    </source>
</evidence>
<evidence type="ECO:0000313" key="8">
    <source>
        <dbReference type="EMBL" id="OGC13481.1"/>
    </source>
</evidence>
<dbReference type="AlphaFoldDB" id="A0A1F4RZ91"/>
<dbReference type="EMBL" id="MEUA01000054">
    <property type="protein sequence ID" value="OGC13481.1"/>
    <property type="molecule type" value="Genomic_DNA"/>
</dbReference>
<dbReference type="InterPro" id="IPR003834">
    <property type="entry name" value="Cyt_c_assmbl_TM_dom"/>
</dbReference>
<dbReference type="Proteomes" id="UP000177905">
    <property type="component" value="Unassembled WGS sequence"/>
</dbReference>
<keyword evidence="3 6" id="KW-0812">Transmembrane</keyword>
<organism evidence="8 9">
    <name type="scientific">candidate division WOR-1 bacterium RIFOXYB2_FULL_36_35</name>
    <dbReference type="NCBI Taxonomy" id="1802578"/>
    <lineage>
        <taxon>Bacteria</taxon>
        <taxon>Bacillati</taxon>
        <taxon>Saganbacteria</taxon>
    </lineage>
</organism>
<evidence type="ECO:0000256" key="1">
    <source>
        <dbReference type="ARBA" id="ARBA00004141"/>
    </source>
</evidence>
<keyword evidence="5 6" id="KW-0472">Membrane</keyword>
<dbReference type="GO" id="GO:0017004">
    <property type="term" value="P:cytochrome complex assembly"/>
    <property type="evidence" value="ECO:0007669"/>
    <property type="project" value="InterPro"/>
</dbReference>
<feature type="transmembrane region" description="Helical" evidence="6">
    <location>
        <begin position="56"/>
        <end position="79"/>
    </location>
</feature>
<dbReference type="PANTHER" id="PTHR31272:SF4">
    <property type="entry name" value="CYTOCHROME C-TYPE BIOGENESIS PROTEIN HI_1454-RELATED"/>
    <property type="match status" value="1"/>
</dbReference>
<evidence type="ECO:0000313" key="9">
    <source>
        <dbReference type="Proteomes" id="UP000177905"/>
    </source>
</evidence>
<comment type="subcellular location">
    <subcellularLocation>
        <location evidence="1">Membrane</location>
        <topology evidence="1">Multi-pass membrane protein</topology>
    </subcellularLocation>
</comment>
<feature type="transmembrane region" description="Helical" evidence="6">
    <location>
        <begin position="91"/>
        <end position="111"/>
    </location>
</feature>
<evidence type="ECO:0000256" key="2">
    <source>
        <dbReference type="ARBA" id="ARBA00006143"/>
    </source>
</evidence>
<reference evidence="8 9" key="1">
    <citation type="journal article" date="2016" name="Nat. Commun.">
        <title>Thousands of microbial genomes shed light on interconnected biogeochemical processes in an aquifer system.</title>
        <authorList>
            <person name="Anantharaman K."/>
            <person name="Brown C.T."/>
            <person name="Hug L.A."/>
            <person name="Sharon I."/>
            <person name="Castelle C.J."/>
            <person name="Probst A.J."/>
            <person name="Thomas B.C."/>
            <person name="Singh A."/>
            <person name="Wilkins M.J."/>
            <person name="Karaoz U."/>
            <person name="Brodie E.L."/>
            <person name="Williams K.H."/>
            <person name="Hubbard S.S."/>
            <person name="Banfield J.F."/>
        </authorList>
    </citation>
    <scope>NUCLEOTIDE SEQUENCE [LARGE SCALE GENOMIC DNA]</scope>
</reference>
<comment type="caution">
    <text evidence="8">The sequence shown here is derived from an EMBL/GenBank/DDBJ whole genome shotgun (WGS) entry which is preliminary data.</text>
</comment>
<feature type="transmembrane region" description="Helical" evidence="6">
    <location>
        <begin position="164"/>
        <end position="187"/>
    </location>
</feature>
<comment type="similarity">
    <text evidence="2">Belongs to the DsbD family.</text>
</comment>
<accession>A0A1F4RZ91</accession>
<evidence type="ECO:0000256" key="3">
    <source>
        <dbReference type="ARBA" id="ARBA00022692"/>
    </source>
</evidence>
<evidence type="ECO:0000256" key="4">
    <source>
        <dbReference type="ARBA" id="ARBA00022989"/>
    </source>
</evidence>
<sequence length="228" mass="25048">MDNFSFASLGIAFIAGIISFLSPCVFPIIPGFLAYLAGTSIAGSSQKRMEIFLNSLFFVMGFSVVFSVLAVFLNSIFSAFAYDVLAPLSKISGLIIVFFGIYLTGLIKIPFLSREYKIKVKTKFKSKYFTSFLLGSSFAIGWSPCVGPILGSIFAIAATQPEKAFLLLLSYSVGLGIPFLIVGLFVAQASTFISRYSKWLRYINILFGIILIIIGIMIFTRSLNLFMV</sequence>
<name>A0A1F4RZ91_UNCSA</name>
<feature type="transmembrane region" description="Helical" evidence="6">
    <location>
        <begin position="199"/>
        <end position="219"/>
    </location>
</feature>
<gene>
    <name evidence="8" type="ORF">A2290_07290</name>
</gene>
<proteinExistence type="inferred from homology"/>
<evidence type="ECO:0000256" key="6">
    <source>
        <dbReference type="SAM" id="Phobius"/>
    </source>
</evidence>
<keyword evidence="4 6" id="KW-1133">Transmembrane helix</keyword>
<feature type="transmembrane region" description="Helical" evidence="6">
    <location>
        <begin position="6"/>
        <end position="36"/>
    </location>
</feature>
<evidence type="ECO:0000259" key="7">
    <source>
        <dbReference type="Pfam" id="PF02683"/>
    </source>
</evidence>
<protein>
    <recommendedName>
        <fullName evidence="7">Cytochrome C biogenesis protein transmembrane domain-containing protein</fullName>
    </recommendedName>
</protein>
<dbReference type="PANTHER" id="PTHR31272">
    <property type="entry name" value="CYTOCHROME C-TYPE BIOGENESIS PROTEIN HI_1454-RELATED"/>
    <property type="match status" value="1"/>
</dbReference>
<dbReference type="Pfam" id="PF02683">
    <property type="entry name" value="DsbD_TM"/>
    <property type="match status" value="1"/>
</dbReference>
<feature type="domain" description="Cytochrome C biogenesis protein transmembrane" evidence="7">
    <location>
        <begin position="8"/>
        <end position="221"/>
    </location>
</feature>
<dbReference type="GO" id="GO:0016020">
    <property type="term" value="C:membrane"/>
    <property type="evidence" value="ECO:0007669"/>
    <property type="project" value="UniProtKB-SubCell"/>
</dbReference>
<dbReference type="InterPro" id="IPR051790">
    <property type="entry name" value="Cytochrome_c-biogenesis_DsbD"/>
</dbReference>
<feature type="transmembrane region" description="Helical" evidence="6">
    <location>
        <begin position="132"/>
        <end position="158"/>
    </location>
</feature>